<name>A0ABR2GWL8_9EUKA</name>
<evidence type="ECO:0008006" key="3">
    <source>
        <dbReference type="Google" id="ProtNLM"/>
    </source>
</evidence>
<dbReference type="Gene3D" id="1.25.10.10">
    <property type="entry name" value="Leucine-rich Repeat Variant"/>
    <property type="match status" value="1"/>
</dbReference>
<organism evidence="1 2">
    <name type="scientific">Tritrichomonas musculus</name>
    <dbReference type="NCBI Taxonomy" id="1915356"/>
    <lineage>
        <taxon>Eukaryota</taxon>
        <taxon>Metamonada</taxon>
        <taxon>Parabasalia</taxon>
        <taxon>Tritrichomonadida</taxon>
        <taxon>Tritrichomonadidae</taxon>
        <taxon>Tritrichomonas</taxon>
    </lineage>
</organism>
<proteinExistence type="predicted"/>
<evidence type="ECO:0000313" key="2">
    <source>
        <dbReference type="Proteomes" id="UP001470230"/>
    </source>
</evidence>
<accession>A0ABR2GWL8</accession>
<comment type="caution">
    <text evidence="1">The sequence shown here is derived from an EMBL/GenBank/DDBJ whole genome shotgun (WGS) entry which is preliminary data.</text>
</comment>
<dbReference type="EMBL" id="JAPFFF010000058">
    <property type="protein sequence ID" value="KAK8837650.1"/>
    <property type="molecule type" value="Genomic_DNA"/>
</dbReference>
<protein>
    <recommendedName>
        <fullName evidence="3">Importin N-terminal domain-containing protein</fullName>
    </recommendedName>
</protein>
<dbReference type="InterPro" id="IPR016024">
    <property type="entry name" value="ARM-type_fold"/>
</dbReference>
<reference evidence="1 2" key="1">
    <citation type="submission" date="2024-04" db="EMBL/GenBank/DDBJ databases">
        <title>Tritrichomonas musculus Genome.</title>
        <authorList>
            <person name="Alves-Ferreira E."/>
            <person name="Grigg M."/>
            <person name="Lorenzi H."/>
            <person name="Galac M."/>
        </authorList>
    </citation>
    <scope>NUCLEOTIDE SEQUENCE [LARGE SCALE GENOMIC DNA]</scope>
    <source>
        <strain evidence="1 2">EAF2021</strain>
    </source>
</reference>
<dbReference type="SUPFAM" id="SSF48371">
    <property type="entry name" value="ARM repeat"/>
    <property type="match status" value="2"/>
</dbReference>
<gene>
    <name evidence="1" type="ORF">M9Y10_036182</name>
</gene>
<sequence>MNSNPDIPLLLQMSLSQDNKDIENATTALMQIIEDPASIQLFMQFFENETNPNIQKNYLIYIGKILLKHWTNYSQEQQNNLIIKFYQYVNNSEDPSIIHSLANIFSIIFSISKQIDIANAVLSSNNNDFKSHWFLSSRSDLPDEFVSNNLEQLIQLAQWGLSQPNFSHFSVSAKMFLDILQITQSPEIFNPVCQYIMEMLPNEPQIIDDETKNNYWALVDELFHLKILPIDLFSQFLAVLSKSSIVSQAITWFSDILPLLPRELLITLINLDIEVLKDMIKIDLTIPEDSFEIIYNTITETSERQLVLDLIKTLMRGDEYSQCTGLYLFIPFLEASPVRSQEEIKFIVECLQNALKSSNPTLQEIALLVINSFENGSPELVSYYPSLIELISHYISSPNVTICHLAYACIITLLTECDKEIEGLLPAVWGLLAKNMVNDEIMASFMEVISLLIKSTESLDDDIVDSVLEWLETIFNKDNPKDITIRSTALLIIAALVTNEESMCDSLVPLCQQTIAEAFTSNNENAIKNACTYLDKIALCFKDRSVPIISPFVSNIGAAIQDEQYKYLATETASIYTGYSGDKTLLEGLCQIIKHLLESDDSYDQDCGCSNVTHLAKVIPNDNPIAVTLYQLVIKILLEQTEPELLQSAIVAAKSLYKRCRNANLQQFSTLTFTFLSQLMTGQIKYLEGVPPFNNQKIDILIQDIMEFFGVFFKSNPDNVTSICNSLIAWMQQTNEDNVFSIIGALADALEFCHIDESIPIQICIFIQANAKSFKDPDLQQNVAYFLGLLCRLFPQQVGLLHEVLPSVLNWWSRALSKKSGYQELLSNIASFFLSYSLLDDSFPENLIVGALQQFPPADLLETETMCSSMISLLNKNAASQNVLTEIALAFSRLFIESQSQIEFRKISDNVKQQSLAVFKQLMSNQEINQSVLSKYDKRNKKKQQLINLISH</sequence>
<evidence type="ECO:0000313" key="1">
    <source>
        <dbReference type="EMBL" id="KAK8837650.1"/>
    </source>
</evidence>
<dbReference type="Proteomes" id="UP001470230">
    <property type="component" value="Unassembled WGS sequence"/>
</dbReference>
<keyword evidence="2" id="KW-1185">Reference proteome</keyword>
<dbReference type="InterPro" id="IPR011989">
    <property type="entry name" value="ARM-like"/>
</dbReference>